<dbReference type="InterPro" id="IPR000182">
    <property type="entry name" value="GNAT_dom"/>
</dbReference>
<gene>
    <name evidence="4" type="ORF">C6C11_09995</name>
</gene>
<dbReference type="PROSITE" id="PS51186">
    <property type="entry name" value="GNAT"/>
    <property type="match status" value="1"/>
</dbReference>
<keyword evidence="1" id="KW-0808">Transferase</keyword>
<reference evidence="4 5" key="1">
    <citation type="journal article" date="2018" name="PLoS ONE">
        <title>Phenotypic characterization and whole genome analysis of extended-spectrum beta-lactamase-producing bacteria isolated from dogs in Germany.</title>
        <authorList>
            <person name="Boehmer T."/>
            <person name="Vogler A.J."/>
            <person name="Thomas A."/>
            <person name="Sauer S."/>
            <person name="Hergenroether M."/>
            <person name="Straubinger R.K."/>
            <person name="Birdsell D."/>
            <person name="Keim P."/>
            <person name="Sahl J.W."/>
            <person name="Williamson C.H."/>
            <person name="Riehm J.M."/>
        </authorList>
    </citation>
    <scope>NUCLEOTIDE SEQUENCE [LARGE SCALE GENOMIC DNA]</scope>
    <source>
        <strain evidence="4 5">AFG_SD03_1510_Ahy_093</strain>
    </source>
</reference>
<dbReference type="SUPFAM" id="SSF55729">
    <property type="entry name" value="Acyl-CoA N-acyltransferases (Nat)"/>
    <property type="match status" value="1"/>
</dbReference>
<name>A0ABD7G8G7_AERHY</name>
<dbReference type="CDD" id="cd04301">
    <property type="entry name" value="NAT_SF"/>
    <property type="match status" value="1"/>
</dbReference>
<dbReference type="PANTHER" id="PTHR43800">
    <property type="entry name" value="PEPTIDYL-LYSINE N-ACETYLTRANSFERASE YJAB"/>
    <property type="match status" value="1"/>
</dbReference>
<dbReference type="Pfam" id="PF13673">
    <property type="entry name" value="Acetyltransf_10"/>
    <property type="match status" value="1"/>
</dbReference>
<dbReference type="RefSeq" id="WP_113994865.1">
    <property type="nucleotide sequence ID" value="NZ_JACLAM010000001.1"/>
</dbReference>
<organism evidence="4 5">
    <name type="scientific">Aeromonas hydrophila</name>
    <dbReference type="NCBI Taxonomy" id="644"/>
    <lineage>
        <taxon>Bacteria</taxon>
        <taxon>Pseudomonadati</taxon>
        <taxon>Pseudomonadota</taxon>
        <taxon>Gammaproteobacteria</taxon>
        <taxon>Aeromonadales</taxon>
        <taxon>Aeromonadaceae</taxon>
        <taxon>Aeromonas</taxon>
    </lineage>
</organism>
<evidence type="ECO:0000256" key="1">
    <source>
        <dbReference type="ARBA" id="ARBA00022679"/>
    </source>
</evidence>
<reference evidence="5" key="2">
    <citation type="submission" date="2018-02" db="EMBL/GenBank/DDBJ databases">
        <title>Phenotypic characterization and whole genome analysis of multidrug-resistant, extended-spectrum beta-lactamase-producing bacteria isolated from dogs in Germany.</title>
        <authorList>
            <person name="Williamson C."/>
        </authorList>
    </citation>
    <scope>NUCLEOTIDE SEQUENCE [LARGE SCALE GENOMIC DNA]</scope>
    <source>
        <strain evidence="5">AFG_SD03_1510_Ahy_093</strain>
    </source>
</reference>
<comment type="caution">
    <text evidence="4">The sequence shown here is derived from an EMBL/GenBank/DDBJ whole genome shotgun (WGS) entry which is preliminary data.</text>
</comment>
<dbReference type="Proteomes" id="UP000253075">
    <property type="component" value="Unassembled WGS sequence"/>
</dbReference>
<accession>A0ABD7G8G7</accession>
<evidence type="ECO:0000313" key="4">
    <source>
        <dbReference type="EMBL" id="RCF49799.1"/>
    </source>
</evidence>
<evidence type="ECO:0000256" key="2">
    <source>
        <dbReference type="ARBA" id="ARBA00023315"/>
    </source>
</evidence>
<dbReference type="GO" id="GO:0016746">
    <property type="term" value="F:acyltransferase activity"/>
    <property type="evidence" value="ECO:0007669"/>
    <property type="project" value="UniProtKB-KW"/>
</dbReference>
<evidence type="ECO:0000259" key="3">
    <source>
        <dbReference type="PROSITE" id="PS51186"/>
    </source>
</evidence>
<evidence type="ECO:0000313" key="5">
    <source>
        <dbReference type="Proteomes" id="UP000253075"/>
    </source>
</evidence>
<dbReference type="EMBL" id="PUTQ01000012">
    <property type="protein sequence ID" value="RCF49799.1"/>
    <property type="molecule type" value="Genomic_DNA"/>
</dbReference>
<dbReference type="InterPro" id="IPR016181">
    <property type="entry name" value="Acyl_CoA_acyltransferase"/>
</dbReference>
<dbReference type="PANTHER" id="PTHR43800:SF1">
    <property type="entry name" value="PEPTIDYL-LYSINE N-ACETYLTRANSFERASE YJAB"/>
    <property type="match status" value="1"/>
</dbReference>
<feature type="domain" description="N-acetyltransferase" evidence="3">
    <location>
        <begin position="1"/>
        <end position="145"/>
    </location>
</feature>
<dbReference type="NCBIfam" id="NF007807">
    <property type="entry name" value="PRK10514.1"/>
    <property type="match status" value="1"/>
</dbReference>
<protein>
    <submittedName>
        <fullName evidence="4">Acetyltransferase</fullName>
    </submittedName>
</protein>
<sequence length="154" mass="16845">MRLEQAERADYQALIALWEASVRATHHFLPDEEIATLRELILAHYFDAVTLTCARNDQGIAGFCGVREGNIEMLFIDPALRGGGVGRLLVADAIARLGASRVDVNEQNEQALGFYRRLGFEVVGRSALDGQGRPYPLLHMSIATAGTDRPVAPL</sequence>
<dbReference type="AlphaFoldDB" id="A0ABD7G8G7"/>
<dbReference type="Gene3D" id="3.40.630.30">
    <property type="match status" value="1"/>
</dbReference>
<keyword evidence="2" id="KW-0012">Acyltransferase</keyword>
<proteinExistence type="predicted"/>